<keyword evidence="3" id="KW-0804">Transcription</keyword>
<evidence type="ECO:0000256" key="1">
    <source>
        <dbReference type="ARBA" id="ARBA00023015"/>
    </source>
</evidence>
<dbReference type="AlphaFoldDB" id="A0A1N7DLA0"/>
<dbReference type="PRINTS" id="PR00455">
    <property type="entry name" value="HTHTETR"/>
</dbReference>
<name>A0A1N7DLA0_9NOCA</name>
<proteinExistence type="predicted"/>
<dbReference type="GO" id="GO:0000976">
    <property type="term" value="F:transcription cis-regulatory region binding"/>
    <property type="evidence" value="ECO:0007669"/>
    <property type="project" value="TreeGrafter"/>
</dbReference>
<sequence length="196" mass="21113">MTGRAQLGRGSETRARILDATIDVLVQAGYARTTTQEVTRRSGVSRGAQLHHFPTRESLVIAAVSRLVDRRLAELVASAPELSGLDVLLEAFSGPLFDATLEVWVAARTDSVLRAAMVPLEQTVADKVRAGCHELFGEQLTAEQMELSVEIARGLAVSRIFRDEAGERAIRARLLPAWESMVGLSGSGSSTPMADD</sequence>
<feature type="domain" description="HTH tetR-type" evidence="5">
    <location>
        <begin position="11"/>
        <end position="71"/>
    </location>
</feature>
<protein>
    <submittedName>
        <fullName evidence="6">Transcriptional regulator, TetR family</fullName>
    </submittedName>
</protein>
<dbReference type="EMBL" id="FTNT01000002">
    <property type="protein sequence ID" value="SIR76604.1"/>
    <property type="molecule type" value="Genomic_DNA"/>
</dbReference>
<keyword evidence="1" id="KW-0805">Transcription regulation</keyword>
<accession>A0A1N7DLA0</accession>
<dbReference type="InterPro" id="IPR001647">
    <property type="entry name" value="HTH_TetR"/>
</dbReference>
<dbReference type="RefSeq" id="WP_076476674.1">
    <property type="nucleotide sequence ID" value="NZ_FTNT01000002.1"/>
</dbReference>
<evidence type="ECO:0000313" key="6">
    <source>
        <dbReference type="EMBL" id="SIR76604.1"/>
    </source>
</evidence>
<dbReference type="PROSITE" id="PS50977">
    <property type="entry name" value="HTH_TETR_2"/>
    <property type="match status" value="1"/>
</dbReference>
<dbReference type="InterPro" id="IPR050109">
    <property type="entry name" value="HTH-type_TetR-like_transc_reg"/>
</dbReference>
<keyword evidence="2 4" id="KW-0238">DNA-binding</keyword>
<evidence type="ECO:0000259" key="5">
    <source>
        <dbReference type="PROSITE" id="PS50977"/>
    </source>
</evidence>
<gene>
    <name evidence="6" type="ORF">SAMN05445060_0729</name>
</gene>
<keyword evidence="7" id="KW-1185">Reference proteome</keyword>
<reference evidence="6 7" key="1">
    <citation type="submission" date="2017-01" db="EMBL/GenBank/DDBJ databases">
        <authorList>
            <person name="Mah S.A."/>
            <person name="Swanson W.J."/>
            <person name="Moy G.W."/>
            <person name="Vacquier V.D."/>
        </authorList>
    </citation>
    <scope>NUCLEOTIDE SEQUENCE [LARGE SCALE GENOMIC DNA]</scope>
    <source>
        <strain evidence="6 7">CPCC 203464</strain>
    </source>
</reference>
<dbReference type="SUPFAM" id="SSF46689">
    <property type="entry name" value="Homeodomain-like"/>
    <property type="match status" value="1"/>
</dbReference>
<dbReference type="STRING" id="1344003.SAMN05445060_0729"/>
<dbReference type="OrthoDB" id="4538622at2"/>
<evidence type="ECO:0000256" key="2">
    <source>
        <dbReference type="ARBA" id="ARBA00023125"/>
    </source>
</evidence>
<organism evidence="6 7">
    <name type="scientific">Williamsia sterculiae</name>
    <dbReference type="NCBI Taxonomy" id="1344003"/>
    <lineage>
        <taxon>Bacteria</taxon>
        <taxon>Bacillati</taxon>
        <taxon>Actinomycetota</taxon>
        <taxon>Actinomycetes</taxon>
        <taxon>Mycobacteriales</taxon>
        <taxon>Nocardiaceae</taxon>
        <taxon>Williamsia</taxon>
    </lineage>
</organism>
<dbReference type="PANTHER" id="PTHR30055">
    <property type="entry name" value="HTH-TYPE TRANSCRIPTIONAL REGULATOR RUTR"/>
    <property type="match status" value="1"/>
</dbReference>
<evidence type="ECO:0000256" key="3">
    <source>
        <dbReference type="ARBA" id="ARBA00023163"/>
    </source>
</evidence>
<dbReference type="InterPro" id="IPR009057">
    <property type="entry name" value="Homeodomain-like_sf"/>
</dbReference>
<dbReference type="GO" id="GO:0003700">
    <property type="term" value="F:DNA-binding transcription factor activity"/>
    <property type="evidence" value="ECO:0007669"/>
    <property type="project" value="TreeGrafter"/>
</dbReference>
<dbReference type="Proteomes" id="UP000186218">
    <property type="component" value="Unassembled WGS sequence"/>
</dbReference>
<dbReference type="Gene3D" id="1.10.357.10">
    <property type="entry name" value="Tetracycline Repressor, domain 2"/>
    <property type="match status" value="1"/>
</dbReference>
<dbReference type="PANTHER" id="PTHR30055:SF234">
    <property type="entry name" value="HTH-TYPE TRANSCRIPTIONAL REGULATOR BETI"/>
    <property type="match status" value="1"/>
</dbReference>
<feature type="DNA-binding region" description="H-T-H motif" evidence="4">
    <location>
        <begin position="34"/>
        <end position="53"/>
    </location>
</feature>
<dbReference type="Pfam" id="PF00440">
    <property type="entry name" value="TetR_N"/>
    <property type="match status" value="1"/>
</dbReference>
<evidence type="ECO:0000313" key="7">
    <source>
        <dbReference type="Proteomes" id="UP000186218"/>
    </source>
</evidence>
<evidence type="ECO:0000256" key="4">
    <source>
        <dbReference type="PROSITE-ProRule" id="PRU00335"/>
    </source>
</evidence>